<name>A0A183PU08_9TREM</name>
<dbReference type="STRING" id="31246.A0A183PU08"/>
<reference evidence="2 3" key="1">
    <citation type="submission" date="2018-11" db="EMBL/GenBank/DDBJ databases">
        <authorList>
            <consortium name="Pathogen Informatics"/>
        </authorList>
    </citation>
    <scope>NUCLEOTIDE SEQUENCE [LARGE SCALE GENOMIC DNA]</scope>
    <source>
        <strain>Denwood</strain>
        <strain evidence="3">Zambia</strain>
    </source>
</reference>
<dbReference type="EMBL" id="UZAL01039388">
    <property type="protein sequence ID" value="VDP75340.1"/>
    <property type="molecule type" value="Genomic_DNA"/>
</dbReference>
<proteinExistence type="predicted"/>
<keyword evidence="3" id="KW-1185">Reference proteome</keyword>
<organism evidence="2 3">
    <name type="scientific">Schistosoma mattheei</name>
    <dbReference type="NCBI Taxonomy" id="31246"/>
    <lineage>
        <taxon>Eukaryota</taxon>
        <taxon>Metazoa</taxon>
        <taxon>Spiralia</taxon>
        <taxon>Lophotrochozoa</taxon>
        <taxon>Platyhelminthes</taxon>
        <taxon>Trematoda</taxon>
        <taxon>Digenea</taxon>
        <taxon>Strigeidida</taxon>
        <taxon>Schistosomatoidea</taxon>
        <taxon>Schistosomatidae</taxon>
        <taxon>Schistosoma</taxon>
    </lineage>
</organism>
<sequence>MSRFPEQESPPKKLHKKLLFLGRNMNLRDLQENAYKGWSSELHSTYNQLLEYESFLRLFPVEVANSIATSTVMSVKCDCSCTLLSSSGDVVPANTDATHDGSVSHRSESISLPQNVSSAPNPRSSFSGQTSVVRFDSPDELRWVMHYDSCVTFTQSVISVLKLDSVSLRSSLESGYLTCRGRSVLCESVARHLSVYKFADHTYYILAITYGLTMSSENWDVIKHSAHIYCYWIKCLNSSMRSTQSGNSNSPIPLILQKEPQRFLKSLLFSLTYYFLPRDPEPLSDQPKLMFSTLGRSLAPPQYSTSADSSEAPSSFTVIESTHLSALLNKQLDIIKLVAAAVEELCSVPTQLTSDSWECILRFCLIICHAILSPPLHLPSGLLQSSTGASQMTNTFISGSGSVGGPNSMALLSNHSSSSDARGTKDSATLFDVISDCVSNLLFSTWLKACTHCFPKPQLWVAFRECARVWRHHNAFIKQWSRVSVALSATLLGILNKPTNLN</sequence>
<dbReference type="GO" id="GO:0005096">
    <property type="term" value="F:GTPase activator activity"/>
    <property type="evidence" value="ECO:0007669"/>
    <property type="project" value="InterPro"/>
</dbReference>
<evidence type="ECO:0000313" key="3">
    <source>
        <dbReference type="Proteomes" id="UP000269396"/>
    </source>
</evidence>
<evidence type="ECO:0000256" key="1">
    <source>
        <dbReference type="SAM" id="MobiDB-lite"/>
    </source>
</evidence>
<feature type="non-terminal residue" evidence="2">
    <location>
        <position position="502"/>
    </location>
</feature>
<feature type="compositionally biased region" description="Polar residues" evidence="1">
    <location>
        <begin position="109"/>
        <end position="125"/>
    </location>
</feature>
<dbReference type="PANTHER" id="PTHR21344:SF1">
    <property type="entry name" value="RAL GTPASE-ACTIVATING PROTEIN SUBUNIT BETA"/>
    <property type="match status" value="1"/>
</dbReference>
<dbReference type="AlphaFoldDB" id="A0A183PU08"/>
<feature type="compositionally biased region" description="Basic and acidic residues" evidence="1">
    <location>
        <begin position="97"/>
        <end position="108"/>
    </location>
</feature>
<protein>
    <submittedName>
        <fullName evidence="2">Uncharacterized protein</fullName>
    </submittedName>
</protein>
<dbReference type="InterPro" id="IPR046859">
    <property type="entry name" value="RGPA/RALGAPB_N"/>
</dbReference>
<dbReference type="PANTHER" id="PTHR21344">
    <property type="entry name" value="RAL GTPASE-ACTIVATING PROTEIN SUBUNIT BETA"/>
    <property type="match status" value="1"/>
</dbReference>
<evidence type="ECO:0000313" key="2">
    <source>
        <dbReference type="EMBL" id="VDP75340.1"/>
    </source>
</evidence>
<dbReference type="Pfam" id="PF20412">
    <property type="entry name" value="RALGAPB_N"/>
    <property type="match status" value="1"/>
</dbReference>
<dbReference type="Proteomes" id="UP000269396">
    <property type="component" value="Unassembled WGS sequence"/>
</dbReference>
<accession>A0A183PU08</accession>
<dbReference type="InterPro" id="IPR039930">
    <property type="entry name" value="RALGAPB"/>
</dbReference>
<gene>
    <name evidence="2" type="ORF">SMTD_LOCUS17844</name>
</gene>
<feature type="region of interest" description="Disordered" evidence="1">
    <location>
        <begin position="94"/>
        <end position="125"/>
    </location>
</feature>